<dbReference type="EMBL" id="FUZF01000016">
    <property type="protein sequence ID" value="SKB96007.1"/>
    <property type="molecule type" value="Genomic_DNA"/>
</dbReference>
<name>A0A1T5FIR7_9SPHI</name>
<sequence length="74" mass="8541">MTIDFPTNTFLVSRSSTVNDGEKINTAYLPYNILTRAGKALVKRYDDFDSLKEGDLEQFDQMLAELIETYQIRD</sequence>
<accession>A0A1T5FIR7</accession>
<dbReference type="AlphaFoldDB" id="A0A1T5FIR7"/>
<protein>
    <submittedName>
        <fullName evidence="1">Uncharacterized protein</fullName>
    </submittedName>
</protein>
<gene>
    <name evidence="1" type="ORF">SAMN05660841_03298</name>
</gene>
<dbReference type="RefSeq" id="WP_079644704.1">
    <property type="nucleotide sequence ID" value="NZ_FUZF01000016.1"/>
</dbReference>
<proteinExistence type="predicted"/>
<organism evidence="1 2">
    <name type="scientific">Sphingobacterium nematocida</name>
    <dbReference type="NCBI Taxonomy" id="1513896"/>
    <lineage>
        <taxon>Bacteria</taxon>
        <taxon>Pseudomonadati</taxon>
        <taxon>Bacteroidota</taxon>
        <taxon>Sphingobacteriia</taxon>
        <taxon>Sphingobacteriales</taxon>
        <taxon>Sphingobacteriaceae</taxon>
        <taxon>Sphingobacterium</taxon>
    </lineage>
</organism>
<evidence type="ECO:0000313" key="1">
    <source>
        <dbReference type="EMBL" id="SKB96007.1"/>
    </source>
</evidence>
<evidence type="ECO:0000313" key="2">
    <source>
        <dbReference type="Proteomes" id="UP000190150"/>
    </source>
</evidence>
<reference evidence="2" key="1">
    <citation type="submission" date="2017-02" db="EMBL/GenBank/DDBJ databases">
        <authorList>
            <person name="Varghese N."/>
            <person name="Submissions S."/>
        </authorList>
    </citation>
    <scope>NUCLEOTIDE SEQUENCE [LARGE SCALE GENOMIC DNA]</scope>
    <source>
        <strain evidence="2">DSM 24091</strain>
    </source>
</reference>
<dbReference type="Proteomes" id="UP000190150">
    <property type="component" value="Unassembled WGS sequence"/>
</dbReference>
<keyword evidence="2" id="KW-1185">Reference proteome</keyword>